<evidence type="ECO:0000256" key="1">
    <source>
        <dbReference type="SAM" id="Phobius"/>
    </source>
</evidence>
<sequence>MPPTPRPASALPRNLALAYALLIAYACLHPLAGWKASGLPLFDFMLAPWPKYFVFADLLFNVLGYLPFGFLLAAALPGRWPAGRTVAVATLAAGLLSLGLETAQNFLPSRIASNIDLGGNILGALLGAVPGARWGRALFGRHGRARRWRTQHVVGGHTGDAGLVLIGLWLLSQLGAADLLFSSGDVRSLLGIAAPLPFNAERFIAFETALTALSVLAVGLFARCMMRHTAIWPIVLVLLLGIGAKTLATATFFVPGAPLAWLTPGAGRGLLLGSALLAGALLLPRVLQHALAGMTLLASTALVNLLPENPYLAYDQRLTNFSNFLNFHGLTQLTDSLWPFLALAYLSALGLWHGEHLDDSPDRRERRL</sequence>
<keyword evidence="4" id="KW-1185">Reference proteome</keyword>
<keyword evidence="1" id="KW-0472">Membrane</keyword>
<reference evidence="4" key="1">
    <citation type="journal article" date="2019" name="Int. J. Syst. Evol. Microbiol.">
        <title>The Global Catalogue of Microorganisms (GCM) 10K type strain sequencing project: providing services to taxonomists for standard genome sequencing and annotation.</title>
        <authorList>
            <consortium name="The Broad Institute Genomics Platform"/>
            <consortium name="The Broad Institute Genome Sequencing Center for Infectious Disease"/>
            <person name="Wu L."/>
            <person name="Ma J."/>
        </authorList>
    </citation>
    <scope>NUCLEOTIDE SEQUENCE [LARGE SCALE GENOMIC DNA]</scope>
    <source>
        <strain evidence="4">SHR3</strain>
    </source>
</reference>
<feature type="domain" description="VanZ-like" evidence="2">
    <location>
        <begin position="54"/>
        <end position="129"/>
    </location>
</feature>
<protein>
    <submittedName>
        <fullName evidence="3">VanZ family protein</fullName>
    </submittedName>
</protein>
<feature type="transmembrane region" description="Helical" evidence="1">
    <location>
        <begin position="120"/>
        <end position="139"/>
    </location>
</feature>
<feature type="transmembrane region" description="Helical" evidence="1">
    <location>
        <begin position="52"/>
        <end position="75"/>
    </location>
</feature>
<dbReference type="EMBL" id="JBHSOG010000028">
    <property type="protein sequence ID" value="MFC5769284.1"/>
    <property type="molecule type" value="Genomic_DNA"/>
</dbReference>
<dbReference type="PROSITE" id="PS51257">
    <property type="entry name" value="PROKAR_LIPOPROTEIN"/>
    <property type="match status" value="1"/>
</dbReference>
<evidence type="ECO:0000259" key="2">
    <source>
        <dbReference type="Pfam" id="PF04892"/>
    </source>
</evidence>
<feature type="transmembrane region" description="Helical" evidence="1">
    <location>
        <begin position="234"/>
        <end position="254"/>
    </location>
</feature>
<feature type="transmembrane region" description="Helical" evidence="1">
    <location>
        <begin position="160"/>
        <end position="183"/>
    </location>
</feature>
<dbReference type="Pfam" id="PF04892">
    <property type="entry name" value="VanZ"/>
    <property type="match status" value="1"/>
</dbReference>
<evidence type="ECO:0000313" key="3">
    <source>
        <dbReference type="EMBL" id="MFC5769284.1"/>
    </source>
</evidence>
<keyword evidence="1" id="KW-0812">Transmembrane</keyword>
<keyword evidence="1" id="KW-1133">Transmembrane helix</keyword>
<feature type="transmembrane region" description="Helical" evidence="1">
    <location>
        <begin position="15"/>
        <end position="32"/>
    </location>
</feature>
<accession>A0ABW1AQ26</accession>
<dbReference type="InterPro" id="IPR006976">
    <property type="entry name" value="VanZ-like"/>
</dbReference>
<gene>
    <name evidence="3" type="ORF">ACFPTN_07845</name>
</gene>
<feature type="transmembrane region" description="Helical" evidence="1">
    <location>
        <begin position="266"/>
        <end position="283"/>
    </location>
</feature>
<dbReference type="Proteomes" id="UP001595974">
    <property type="component" value="Unassembled WGS sequence"/>
</dbReference>
<feature type="transmembrane region" description="Helical" evidence="1">
    <location>
        <begin position="82"/>
        <end position="100"/>
    </location>
</feature>
<proteinExistence type="predicted"/>
<evidence type="ECO:0000313" key="4">
    <source>
        <dbReference type="Proteomes" id="UP001595974"/>
    </source>
</evidence>
<comment type="caution">
    <text evidence="3">The sequence shown here is derived from an EMBL/GenBank/DDBJ whole genome shotgun (WGS) entry which is preliminary data.</text>
</comment>
<name>A0ABW1AQ26_9RHOO</name>
<dbReference type="RefSeq" id="WP_096450408.1">
    <property type="nucleotide sequence ID" value="NZ_JBHSOG010000028.1"/>
</dbReference>
<organism evidence="3 4">
    <name type="scientific">Thauera sinica</name>
    <dbReference type="NCBI Taxonomy" id="2665146"/>
    <lineage>
        <taxon>Bacteria</taxon>
        <taxon>Pseudomonadati</taxon>
        <taxon>Pseudomonadota</taxon>
        <taxon>Betaproteobacteria</taxon>
        <taxon>Rhodocyclales</taxon>
        <taxon>Zoogloeaceae</taxon>
        <taxon>Thauera</taxon>
    </lineage>
</organism>
<feature type="transmembrane region" description="Helical" evidence="1">
    <location>
        <begin position="203"/>
        <end position="222"/>
    </location>
</feature>